<dbReference type="Pfam" id="PF18962">
    <property type="entry name" value="Por_Secre_tail"/>
    <property type="match status" value="1"/>
</dbReference>
<reference evidence="4" key="1">
    <citation type="submission" date="2016-10" db="EMBL/GenBank/DDBJ databases">
        <authorList>
            <person name="Varghese N."/>
            <person name="Submissions S."/>
        </authorList>
    </citation>
    <scope>NUCLEOTIDE SEQUENCE [LARGE SCALE GENOMIC DNA]</scope>
    <source>
        <strain evidence="4">DSM 18609</strain>
    </source>
</reference>
<keyword evidence="1" id="KW-0732">Signal</keyword>
<dbReference type="STRING" id="390242.SAMN04488024_11187"/>
<accession>A0A1G6ZYY4</accession>
<protein>
    <submittedName>
        <fullName evidence="3">Por secretion system C-terminal sorting domain-containing protein</fullName>
    </submittedName>
</protein>
<feature type="signal peptide" evidence="1">
    <location>
        <begin position="1"/>
        <end position="32"/>
    </location>
</feature>
<dbReference type="EMBL" id="FMZH01000011">
    <property type="protein sequence ID" value="SDE07593.1"/>
    <property type="molecule type" value="Genomic_DNA"/>
</dbReference>
<gene>
    <name evidence="3" type="ORF">SAMN04488024_11187</name>
</gene>
<name>A0A1G6ZYY4_9SPHI</name>
<dbReference type="AlphaFoldDB" id="A0A1G6ZYY4"/>
<evidence type="ECO:0000256" key="1">
    <source>
        <dbReference type="SAM" id="SignalP"/>
    </source>
</evidence>
<dbReference type="NCBIfam" id="TIGR04183">
    <property type="entry name" value="Por_Secre_tail"/>
    <property type="match status" value="1"/>
</dbReference>
<sequence length="176" mass="19351">MKLYTKTTLLTKLACTLCMVLLCSVNSWSQQADSIKISLKNRAKKVSRIPEIKANITPYKPLYMSIGGSGLFNSYSTTPRAATVTPKDKLLTIVKIYPNPVEDQLNIILSIGKDGTQTTIKIIDLLGNEVATLSNERLNAGEQTKSFTIPSRINAGIYFLRVIAGTESQVKRISVL</sequence>
<feature type="domain" description="Secretion system C-terminal sorting" evidence="2">
    <location>
        <begin position="96"/>
        <end position="175"/>
    </location>
</feature>
<evidence type="ECO:0000313" key="4">
    <source>
        <dbReference type="Proteomes" id="UP000199455"/>
    </source>
</evidence>
<dbReference type="InterPro" id="IPR026444">
    <property type="entry name" value="Secre_tail"/>
</dbReference>
<proteinExistence type="predicted"/>
<dbReference type="RefSeq" id="WP_244154715.1">
    <property type="nucleotide sequence ID" value="NZ_FMZH01000011.1"/>
</dbReference>
<feature type="chain" id="PRO_5011574400" evidence="1">
    <location>
        <begin position="33"/>
        <end position="176"/>
    </location>
</feature>
<keyword evidence="4" id="KW-1185">Reference proteome</keyword>
<organism evidence="3 4">
    <name type="scientific">Pedobacter soli</name>
    <dbReference type="NCBI Taxonomy" id="390242"/>
    <lineage>
        <taxon>Bacteria</taxon>
        <taxon>Pseudomonadati</taxon>
        <taxon>Bacteroidota</taxon>
        <taxon>Sphingobacteriia</taxon>
        <taxon>Sphingobacteriales</taxon>
        <taxon>Sphingobacteriaceae</taxon>
        <taxon>Pedobacter</taxon>
    </lineage>
</organism>
<dbReference type="Proteomes" id="UP000199455">
    <property type="component" value="Unassembled WGS sequence"/>
</dbReference>
<evidence type="ECO:0000259" key="2">
    <source>
        <dbReference type="Pfam" id="PF18962"/>
    </source>
</evidence>
<evidence type="ECO:0000313" key="3">
    <source>
        <dbReference type="EMBL" id="SDE07593.1"/>
    </source>
</evidence>